<dbReference type="Proteomes" id="UP000230903">
    <property type="component" value="Unassembled WGS sequence"/>
</dbReference>
<accession>A0A2H0UN59</accession>
<proteinExistence type="predicted"/>
<name>A0A2H0UN59_9BACT</name>
<reference evidence="3" key="1">
    <citation type="submission" date="2017-09" db="EMBL/GenBank/DDBJ databases">
        <title>Depth-based differentiation of microbial function through sediment-hosted aquifers and enrichment of novel symbionts in the deep terrestrial subsurface.</title>
        <authorList>
            <person name="Probst A.J."/>
            <person name="Ladd B."/>
            <person name="Jarett J.K."/>
            <person name="Geller-Mcgrath D.E."/>
            <person name="Sieber C.M.K."/>
            <person name="Emerson J.B."/>
            <person name="Anantharaman K."/>
            <person name="Thomas B.C."/>
            <person name="Malmstrom R."/>
            <person name="Stieglmeier M."/>
            <person name="Klingl A."/>
            <person name="Woyke T."/>
            <person name="Ryan C.M."/>
            <person name="Banfield J.F."/>
        </authorList>
    </citation>
    <scope>NUCLEOTIDE SEQUENCE [LARGE SCALE GENOMIC DNA]</scope>
</reference>
<evidence type="ECO:0000313" key="2">
    <source>
        <dbReference type="EMBL" id="PIR87859.1"/>
    </source>
</evidence>
<dbReference type="EMBL" id="PFBC01000037">
    <property type="protein sequence ID" value="PIR87859.1"/>
    <property type="molecule type" value="Genomic_DNA"/>
</dbReference>
<comment type="caution">
    <text evidence="2">The sequence shown here is derived from an EMBL/GenBank/DDBJ whole genome shotgun (WGS) entry which is preliminary data.</text>
</comment>
<feature type="transmembrane region" description="Helical" evidence="1">
    <location>
        <begin position="39"/>
        <end position="59"/>
    </location>
</feature>
<evidence type="ECO:0000256" key="1">
    <source>
        <dbReference type="SAM" id="Phobius"/>
    </source>
</evidence>
<protein>
    <submittedName>
        <fullName evidence="2">Uncharacterized protein</fullName>
    </submittedName>
</protein>
<gene>
    <name evidence="2" type="ORF">COU10_02360</name>
</gene>
<evidence type="ECO:0000313" key="3">
    <source>
        <dbReference type="Proteomes" id="UP000230903"/>
    </source>
</evidence>
<keyword evidence="1" id="KW-0472">Membrane</keyword>
<organism evidence="2 3">
    <name type="scientific">Candidatus Harrisonbacteria bacterium CG10_big_fil_rev_8_21_14_0_10_45_28</name>
    <dbReference type="NCBI Taxonomy" id="1974586"/>
    <lineage>
        <taxon>Bacteria</taxon>
        <taxon>Candidatus Harrisoniibacteriota</taxon>
    </lineage>
</organism>
<dbReference type="AlphaFoldDB" id="A0A2H0UN59"/>
<keyword evidence="1" id="KW-0812">Transmembrane</keyword>
<sequence>MGSPNAVLRRARRARLLPPQGWRSEPLSRLHSDEMDNRVIYFASSLVEIVGIILEIFLFGNPPCRRGRVVFSLIGVYIGSGKSYSQDINFLPKMVVCANVSFN</sequence>
<keyword evidence="1" id="KW-1133">Transmembrane helix</keyword>